<organism evidence="4 5">
    <name type="scientific">Blomia tropicalis</name>
    <name type="common">Mite</name>
    <dbReference type="NCBI Taxonomy" id="40697"/>
    <lineage>
        <taxon>Eukaryota</taxon>
        <taxon>Metazoa</taxon>
        <taxon>Ecdysozoa</taxon>
        <taxon>Arthropoda</taxon>
        <taxon>Chelicerata</taxon>
        <taxon>Arachnida</taxon>
        <taxon>Acari</taxon>
        <taxon>Acariformes</taxon>
        <taxon>Sarcoptiformes</taxon>
        <taxon>Astigmata</taxon>
        <taxon>Glycyphagoidea</taxon>
        <taxon>Echimyopodidae</taxon>
        <taxon>Blomia</taxon>
    </lineage>
</organism>
<dbReference type="EMBL" id="JAPWDV010000004">
    <property type="protein sequence ID" value="KAJ6215340.1"/>
    <property type="molecule type" value="Genomic_DNA"/>
</dbReference>
<feature type="compositionally biased region" description="Basic and acidic residues" evidence="2">
    <location>
        <begin position="305"/>
        <end position="321"/>
    </location>
</feature>
<dbReference type="SUPFAM" id="SSF50630">
    <property type="entry name" value="Acid proteases"/>
    <property type="match status" value="1"/>
</dbReference>
<name>A0A9Q0LXC1_BLOTA</name>
<dbReference type="Proteomes" id="UP001142055">
    <property type="component" value="Chromosome 4"/>
</dbReference>
<sequence length="775" mass="86694">MIVDIGLLPEMALVHRDEPHTSFPGKGLISFAITLSCFSIDLFKSFESLSDPSWSSSFCIVIETKLKLSFTMAKPVTRSKTREQPEIQDLEGEQPSRPSVIPAAPNMQSFMSTASTSRSTEPTSRTNEKAPTIRASDLPNFDGKVLNWLPFKLVFSRVVLNEPSISDAQKLGLLIKVTSGRALNRVVALTQRELSTEEIFNSLEDYFHSNTKVEECLSQMVRKLPFVSNYYDLAQFEEMLWQFRDLESICSGLGPEYEARANAMIGQILRKFGYELRRELSTCSTLEEMEEKMTQLYESAMRLTEADDSQRYRSHPNRNDRPPSSSSRGRSNHSRSVVAAVTASPQCQLCPRAGHASAECNATLSHDEKKRLFSEKSLCFKCAEPGHRSNVCPNRNSVRCSSCQSSHPSVLHGVRFNSSRPNQQSQSPAHSSSSNNVIGAVLPLVSSVDQIVAPIQPLSSSSDVCHARYIGVAPLAITIDRPAFSLSLNNRKIVAWLDTCSPYTMIRKALVDPNQTFPCRGIRSCGYSGGPISSSATKINIMIEGPNFVTKIEAYVMEVLPFCDMLIGTDMLSRLSKWDQSRRLKFETGFGDIHFGPVGAIQPMENSEDVDDDMLDMNVTRLDNGTFEASLPFLSDVRPASNYDHVLRLTSALINRLIRNADKFSRPANPSNYLITKPWILDLSILPIEPSPITVVCAVTTKGDSSDPDILEFLGRLPSSRSMVAWVRKWLSWIPAYRKVPSLDRAFIVLYRLFQRGNLLRRISTIYVYMCNVRL</sequence>
<dbReference type="Gene3D" id="2.40.70.10">
    <property type="entry name" value="Acid Proteases"/>
    <property type="match status" value="1"/>
</dbReference>
<comment type="caution">
    <text evidence="4">The sequence shown here is derived from an EMBL/GenBank/DDBJ whole genome shotgun (WGS) entry which is preliminary data.</text>
</comment>
<gene>
    <name evidence="4" type="ORF">RDWZM_009840</name>
</gene>
<evidence type="ECO:0000313" key="5">
    <source>
        <dbReference type="Proteomes" id="UP001142055"/>
    </source>
</evidence>
<protein>
    <recommendedName>
        <fullName evidence="3">CCHC-type domain-containing protein</fullName>
    </recommendedName>
</protein>
<proteinExistence type="predicted"/>
<keyword evidence="1" id="KW-0862">Zinc</keyword>
<dbReference type="InterPro" id="IPR001878">
    <property type="entry name" value="Znf_CCHC"/>
</dbReference>
<feature type="compositionally biased region" description="Low complexity" evidence="2">
    <location>
        <begin position="417"/>
        <end position="434"/>
    </location>
</feature>
<feature type="region of interest" description="Disordered" evidence="2">
    <location>
        <begin position="75"/>
        <end position="105"/>
    </location>
</feature>
<evidence type="ECO:0000313" key="4">
    <source>
        <dbReference type="EMBL" id="KAJ6215340.1"/>
    </source>
</evidence>
<accession>A0A9Q0LXC1</accession>
<dbReference type="GO" id="GO:0003676">
    <property type="term" value="F:nucleic acid binding"/>
    <property type="evidence" value="ECO:0007669"/>
    <property type="project" value="InterPro"/>
</dbReference>
<keyword evidence="5" id="KW-1185">Reference proteome</keyword>
<keyword evidence="1" id="KW-0863">Zinc-finger</keyword>
<dbReference type="SMART" id="SM00343">
    <property type="entry name" value="ZnF_C2HC"/>
    <property type="match status" value="2"/>
</dbReference>
<dbReference type="PANTHER" id="PTHR47331:SF1">
    <property type="entry name" value="GAG-LIKE PROTEIN"/>
    <property type="match status" value="1"/>
</dbReference>
<evidence type="ECO:0000256" key="2">
    <source>
        <dbReference type="SAM" id="MobiDB-lite"/>
    </source>
</evidence>
<reference evidence="4" key="1">
    <citation type="submission" date="2022-12" db="EMBL/GenBank/DDBJ databases">
        <title>Genome assemblies of Blomia tropicalis.</title>
        <authorList>
            <person name="Cui Y."/>
        </authorList>
    </citation>
    <scope>NUCLEOTIDE SEQUENCE</scope>
    <source>
        <tissue evidence="4">Adult mites</tissue>
    </source>
</reference>
<feature type="domain" description="CCHC-type" evidence="3">
    <location>
        <begin position="379"/>
        <end position="394"/>
    </location>
</feature>
<dbReference type="InterPro" id="IPR021109">
    <property type="entry name" value="Peptidase_aspartic_dom_sf"/>
</dbReference>
<dbReference type="GO" id="GO:0008270">
    <property type="term" value="F:zinc ion binding"/>
    <property type="evidence" value="ECO:0007669"/>
    <property type="project" value="UniProtKB-KW"/>
</dbReference>
<feature type="region of interest" description="Disordered" evidence="2">
    <location>
        <begin position="414"/>
        <end position="434"/>
    </location>
</feature>
<keyword evidence="1" id="KW-0479">Metal-binding</keyword>
<evidence type="ECO:0000259" key="3">
    <source>
        <dbReference type="PROSITE" id="PS50158"/>
    </source>
</evidence>
<dbReference type="PANTHER" id="PTHR47331">
    <property type="entry name" value="PHD-TYPE DOMAIN-CONTAINING PROTEIN"/>
    <property type="match status" value="1"/>
</dbReference>
<evidence type="ECO:0000256" key="1">
    <source>
        <dbReference type="PROSITE-ProRule" id="PRU00047"/>
    </source>
</evidence>
<dbReference type="Gene3D" id="4.10.60.10">
    <property type="entry name" value="Zinc finger, CCHC-type"/>
    <property type="match status" value="1"/>
</dbReference>
<dbReference type="AlphaFoldDB" id="A0A9Q0LXC1"/>
<feature type="region of interest" description="Disordered" evidence="2">
    <location>
        <begin position="305"/>
        <end position="337"/>
    </location>
</feature>
<dbReference type="PROSITE" id="PS50158">
    <property type="entry name" value="ZF_CCHC"/>
    <property type="match status" value="1"/>
</dbReference>
<dbReference type="OMA" id="RFHATEM"/>